<keyword evidence="2" id="KW-0378">Hydrolase</keyword>
<dbReference type="AlphaFoldDB" id="A0A4R4TEM1"/>
<evidence type="ECO:0000313" key="2">
    <source>
        <dbReference type="EMBL" id="TDC75857.1"/>
    </source>
</evidence>
<dbReference type="PANTHER" id="PTHR43433:SF1">
    <property type="entry name" value="BLL5160 PROTEIN"/>
    <property type="match status" value="1"/>
</dbReference>
<feature type="domain" description="AB hydrolase-1" evidence="1">
    <location>
        <begin position="31"/>
        <end position="277"/>
    </location>
</feature>
<evidence type="ECO:0000259" key="1">
    <source>
        <dbReference type="Pfam" id="PF12697"/>
    </source>
</evidence>
<name>A0A4R4TEM1_9ACTN</name>
<dbReference type="EMBL" id="SMKI01000092">
    <property type="protein sequence ID" value="TDC75857.1"/>
    <property type="molecule type" value="Genomic_DNA"/>
</dbReference>
<dbReference type="InterPro" id="IPR029058">
    <property type="entry name" value="AB_hydrolase_fold"/>
</dbReference>
<dbReference type="RefSeq" id="WP_132817824.1">
    <property type="nucleotide sequence ID" value="NZ_SMKI01000092.1"/>
</dbReference>
<dbReference type="Pfam" id="PF12697">
    <property type="entry name" value="Abhydrolase_6"/>
    <property type="match status" value="1"/>
</dbReference>
<reference evidence="2 3" key="1">
    <citation type="submission" date="2019-03" db="EMBL/GenBank/DDBJ databases">
        <title>Draft genome sequences of novel Actinobacteria.</title>
        <authorList>
            <person name="Sahin N."/>
            <person name="Ay H."/>
            <person name="Saygin H."/>
        </authorList>
    </citation>
    <scope>NUCLEOTIDE SEQUENCE [LARGE SCALE GENOMIC DNA]</scope>
    <source>
        <strain evidence="2 3">DSM 41900</strain>
    </source>
</reference>
<keyword evidence="3" id="KW-1185">Reference proteome</keyword>
<evidence type="ECO:0000313" key="3">
    <source>
        <dbReference type="Proteomes" id="UP000295345"/>
    </source>
</evidence>
<dbReference type="OrthoDB" id="5422338at2"/>
<proteinExistence type="predicted"/>
<dbReference type="InterPro" id="IPR050471">
    <property type="entry name" value="AB_hydrolase"/>
</dbReference>
<dbReference type="InterPro" id="IPR000073">
    <property type="entry name" value="AB_hydrolase_1"/>
</dbReference>
<dbReference type="SUPFAM" id="SSF53474">
    <property type="entry name" value="alpha/beta-Hydrolases"/>
    <property type="match status" value="1"/>
</dbReference>
<gene>
    <name evidence="2" type="ORF">E1283_11250</name>
</gene>
<dbReference type="Gene3D" id="3.40.50.1820">
    <property type="entry name" value="alpha/beta hydrolase"/>
    <property type="match status" value="1"/>
</dbReference>
<accession>A0A4R4TEM1</accession>
<sequence>MAERVERRTVVSTGGARLHTEIHGTDDRPTVVLVHGWACDTTFWRPVRERLLPDHRVVVYDQRGHGRTPATPGACSPEALADDLCAVLAATVPARGRAVVAGHSMGAMTVVAAAERAELRELAAGALLCSTGTRALTSVSTVFPLPAGPARTRAQRLLLSTRLPYGPVTPLSRWLVRHITMSPAATAEQRRVIARMVCRCHRLARAEWGRMLADLDLTALLPRLDLPTTVVHGTADRLTPLAHAHHTADRLPRLVRLLELPGVGHMAPFETPERVAEPLIALAKEQLR</sequence>
<protein>
    <submittedName>
        <fullName evidence="2">Alpha/beta hydrolase</fullName>
    </submittedName>
</protein>
<dbReference type="PRINTS" id="PR00111">
    <property type="entry name" value="ABHYDROLASE"/>
</dbReference>
<comment type="caution">
    <text evidence="2">The sequence shown here is derived from an EMBL/GenBank/DDBJ whole genome shotgun (WGS) entry which is preliminary data.</text>
</comment>
<organism evidence="2 3">
    <name type="scientific">Streptomyces hainanensis</name>
    <dbReference type="NCBI Taxonomy" id="402648"/>
    <lineage>
        <taxon>Bacteria</taxon>
        <taxon>Bacillati</taxon>
        <taxon>Actinomycetota</taxon>
        <taxon>Actinomycetes</taxon>
        <taxon>Kitasatosporales</taxon>
        <taxon>Streptomycetaceae</taxon>
        <taxon>Streptomyces</taxon>
    </lineage>
</organism>
<dbReference type="GO" id="GO:0016787">
    <property type="term" value="F:hydrolase activity"/>
    <property type="evidence" value="ECO:0007669"/>
    <property type="project" value="UniProtKB-KW"/>
</dbReference>
<dbReference type="PANTHER" id="PTHR43433">
    <property type="entry name" value="HYDROLASE, ALPHA/BETA FOLD FAMILY PROTEIN"/>
    <property type="match status" value="1"/>
</dbReference>
<dbReference type="Proteomes" id="UP000295345">
    <property type="component" value="Unassembled WGS sequence"/>
</dbReference>